<dbReference type="Proteomes" id="UP000440578">
    <property type="component" value="Unassembled WGS sequence"/>
</dbReference>
<feature type="compositionally biased region" description="Acidic residues" evidence="13">
    <location>
        <begin position="567"/>
        <end position="578"/>
    </location>
</feature>
<evidence type="ECO:0000256" key="5">
    <source>
        <dbReference type="ARBA" id="ARBA00023054"/>
    </source>
</evidence>
<dbReference type="SUPFAM" id="SSF47413">
    <property type="entry name" value="lambda repressor-like DNA-binding domains"/>
    <property type="match status" value="2"/>
</dbReference>
<dbReference type="SMART" id="SM01109">
    <property type="entry name" value="CUT"/>
    <property type="match status" value="2"/>
</dbReference>
<dbReference type="OrthoDB" id="10257567at2759"/>
<dbReference type="InterPro" id="IPR003350">
    <property type="entry name" value="CUT_dom"/>
</dbReference>
<evidence type="ECO:0000256" key="6">
    <source>
        <dbReference type="ARBA" id="ARBA00023125"/>
    </source>
</evidence>
<feature type="domain" description="Homeobox" evidence="14">
    <location>
        <begin position="408"/>
        <end position="468"/>
    </location>
</feature>
<reference evidence="16 17" key="1">
    <citation type="submission" date="2019-07" db="EMBL/GenBank/DDBJ databases">
        <title>Draft genome assembly of a fouling barnacle, Amphibalanus amphitrite (Darwin, 1854): The first reference genome for Thecostraca.</title>
        <authorList>
            <person name="Kim W."/>
        </authorList>
    </citation>
    <scope>NUCLEOTIDE SEQUENCE [LARGE SCALE GENOMIC DNA]</scope>
    <source>
        <strain evidence="16">SNU_AA5</strain>
        <tissue evidence="16">Soma without cirri and trophi</tissue>
    </source>
</reference>
<keyword evidence="4 12" id="KW-0805">Transcription regulation</keyword>
<comment type="similarity">
    <text evidence="2 12">Belongs to the CUT homeobox family.</text>
</comment>
<dbReference type="EMBL" id="VIIS01000220">
    <property type="protein sequence ID" value="KAF0311703.1"/>
    <property type="molecule type" value="Genomic_DNA"/>
</dbReference>
<dbReference type="SMART" id="SM00389">
    <property type="entry name" value="HOX"/>
    <property type="match status" value="1"/>
</dbReference>
<evidence type="ECO:0000256" key="7">
    <source>
        <dbReference type="ARBA" id="ARBA00023155"/>
    </source>
</evidence>
<dbReference type="Gene3D" id="1.10.260.40">
    <property type="entry name" value="lambda repressor-like DNA-binding domains"/>
    <property type="match status" value="2"/>
</dbReference>
<dbReference type="InterPro" id="IPR009057">
    <property type="entry name" value="Homeodomain-like_sf"/>
</dbReference>
<keyword evidence="7 10" id="KW-0371">Homeobox</keyword>
<dbReference type="Pfam" id="PF00046">
    <property type="entry name" value="Homeodomain"/>
    <property type="match status" value="1"/>
</dbReference>
<feature type="DNA-binding region" description="Homeobox" evidence="10">
    <location>
        <begin position="410"/>
        <end position="469"/>
    </location>
</feature>
<evidence type="ECO:0000259" key="15">
    <source>
        <dbReference type="PROSITE" id="PS51042"/>
    </source>
</evidence>
<feature type="compositionally biased region" description="Pro residues" evidence="13">
    <location>
        <begin position="36"/>
        <end position="46"/>
    </location>
</feature>
<dbReference type="InterPro" id="IPR010982">
    <property type="entry name" value="Lambda_DNA-bd_dom_sf"/>
</dbReference>
<keyword evidence="8 12" id="KW-0804">Transcription</keyword>
<comment type="caution">
    <text evidence="16">The sequence shown here is derived from an EMBL/GenBank/DDBJ whole genome shotgun (WGS) entry which is preliminary data.</text>
</comment>
<dbReference type="GO" id="GO:0000981">
    <property type="term" value="F:DNA-binding transcription factor activity, RNA polymerase II-specific"/>
    <property type="evidence" value="ECO:0007669"/>
    <property type="project" value="TreeGrafter"/>
</dbReference>
<keyword evidence="3" id="KW-0677">Repeat</keyword>
<feature type="domain" description="CUT" evidence="15">
    <location>
        <begin position="120"/>
        <end position="207"/>
    </location>
</feature>
<dbReference type="FunFam" id="1.10.10.60:FF:000298">
    <property type="entry name" value="Homeobox protein cut-like"/>
    <property type="match status" value="1"/>
</dbReference>
<evidence type="ECO:0000256" key="10">
    <source>
        <dbReference type="PROSITE-ProRule" id="PRU00108"/>
    </source>
</evidence>
<dbReference type="PROSITE" id="PS50071">
    <property type="entry name" value="HOMEOBOX_2"/>
    <property type="match status" value="1"/>
</dbReference>
<dbReference type="FunFam" id="1.10.260.40:FF:000027">
    <property type="entry name" value="Homeobox protein cut-like"/>
    <property type="match status" value="1"/>
</dbReference>
<name>A0A6A4X0H3_AMPAM</name>
<sequence>MTSVSRRSSDPSPCLPYHVRSSDICPSEPVRLSPGGGPPSPLPLPPGLLSGLHPGGLFMHSAAAAAAAAAASSADEPVTSASPLQRMASITNSLMSSAAMPPMPPHPTRPAKAVLPPITQQQFDQYSNINTEQVVKRIKEHLSQYSLSQRLFGESVLGLSQGSVSDLLARPKPWHMLTQKGREPFIRMQMFLEDEGAVHKLVASQYKIAPDKLMRTGCFNGGKRPGFAKLPPKAPELARTLEAPLPPVVSLPSFHGLPPAALASRLAGLDPLMKYGLRLPPVPLPMSVYETAAVTPELDTLTITTRIKEVLLANNIGQKLFGEVVLGLSQGSVSELLSKPKPWHLLSIKGREPFIRMKMWLEDGQNIQKLQRIKSERKESNKRRRSRLELPVDGDSSDAYSSLANSPNSAKKARVLFSEEQKEALLLAFAMDPYPNMTSVEFLCQELGLTQRTITNWFHNHRMRLKQQTGGGESAVPPPPPAGREGGHLEPLQFRLLLGRRLAELRAERGLPPQLPLAGLPLPYLTDLATARRGADSPQPSPERPADAAEPELSEQPEPEPERQPEPEPEPMEQEPMEQEPAAAEPRRDSPAAAAAE</sequence>
<feature type="region of interest" description="Disordered" evidence="13">
    <location>
        <begin position="466"/>
        <end position="488"/>
    </location>
</feature>
<dbReference type="CDD" id="cd00086">
    <property type="entry name" value="homeodomain"/>
    <property type="match status" value="1"/>
</dbReference>
<evidence type="ECO:0000313" key="16">
    <source>
        <dbReference type="EMBL" id="KAF0311703.1"/>
    </source>
</evidence>
<organism evidence="16 17">
    <name type="scientific">Amphibalanus amphitrite</name>
    <name type="common">Striped barnacle</name>
    <name type="synonym">Balanus amphitrite</name>
    <dbReference type="NCBI Taxonomy" id="1232801"/>
    <lineage>
        <taxon>Eukaryota</taxon>
        <taxon>Metazoa</taxon>
        <taxon>Ecdysozoa</taxon>
        <taxon>Arthropoda</taxon>
        <taxon>Crustacea</taxon>
        <taxon>Multicrustacea</taxon>
        <taxon>Cirripedia</taxon>
        <taxon>Thoracica</taxon>
        <taxon>Thoracicalcarea</taxon>
        <taxon>Balanomorpha</taxon>
        <taxon>Balanoidea</taxon>
        <taxon>Balanidae</taxon>
        <taxon>Amphibalaninae</taxon>
        <taxon>Amphibalanus</taxon>
    </lineage>
</organism>
<feature type="domain" description="CUT" evidence="15">
    <location>
        <begin position="289"/>
        <end position="376"/>
    </location>
</feature>
<comment type="subcellular location">
    <subcellularLocation>
        <location evidence="1 10 11">Nucleus</location>
    </subcellularLocation>
</comment>
<dbReference type="Gene3D" id="1.10.10.60">
    <property type="entry name" value="Homeodomain-like"/>
    <property type="match status" value="1"/>
</dbReference>
<evidence type="ECO:0000313" key="17">
    <source>
        <dbReference type="Proteomes" id="UP000440578"/>
    </source>
</evidence>
<dbReference type="GO" id="GO:0000977">
    <property type="term" value="F:RNA polymerase II transcription regulatory region sequence-specific DNA binding"/>
    <property type="evidence" value="ECO:0007669"/>
    <property type="project" value="TreeGrafter"/>
</dbReference>
<accession>A0A6A4X0H3</accession>
<keyword evidence="6 10" id="KW-0238">DNA-binding</keyword>
<dbReference type="FunFam" id="1.10.260.40:FF:000004">
    <property type="entry name" value="Cut-like homeobox 1a"/>
    <property type="match status" value="1"/>
</dbReference>
<dbReference type="GO" id="GO:0005634">
    <property type="term" value="C:nucleus"/>
    <property type="evidence" value="ECO:0007669"/>
    <property type="project" value="UniProtKB-SubCell"/>
</dbReference>
<evidence type="ECO:0000256" key="11">
    <source>
        <dbReference type="RuleBase" id="RU000682"/>
    </source>
</evidence>
<dbReference type="PANTHER" id="PTHR14043">
    <property type="entry name" value="CCAAT DISPLACEMENT PROTEIN-RELATED"/>
    <property type="match status" value="1"/>
</dbReference>
<feature type="region of interest" description="Disordered" evidence="13">
    <location>
        <begin position="1"/>
        <end position="48"/>
    </location>
</feature>
<dbReference type="InterPro" id="IPR001356">
    <property type="entry name" value="HD"/>
</dbReference>
<evidence type="ECO:0000256" key="1">
    <source>
        <dbReference type="ARBA" id="ARBA00004123"/>
    </source>
</evidence>
<evidence type="ECO:0000256" key="13">
    <source>
        <dbReference type="SAM" id="MobiDB-lite"/>
    </source>
</evidence>
<feature type="region of interest" description="Disordered" evidence="13">
    <location>
        <begin position="374"/>
        <end position="405"/>
    </location>
</feature>
<evidence type="ECO:0000256" key="4">
    <source>
        <dbReference type="ARBA" id="ARBA00023015"/>
    </source>
</evidence>
<protein>
    <recommendedName>
        <fullName evidence="12">DNA-binding protein SATB</fullName>
    </recommendedName>
    <alternativeName>
        <fullName evidence="12">Special AT-rich sequence-binding protein</fullName>
    </alternativeName>
</protein>
<dbReference type="SUPFAM" id="SSF46689">
    <property type="entry name" value="Homeodomain-like"/>
    <property type="match status" value="1"/>
</dbReference>
<dbReference type="PANTHER" id="PTHR14043:SF2">
    <property type="entry name" value="HOMEOBOX PROTEIN CUT"/>
    <property type="match status" value="1"/>
</dbReference>
<keyword evidence="9 10" id="KW-0539">Nucleus</keyword>
<feature type="region of interest" description="Disordered" evidence="13">
    <location>
        <begin position="532"/>
        <end position="597"/>
    </location>
</feature>
<keyword evidence="17" id="KW-1185">Reference proteome</keyword>
<evidence type="ECO:0000256" key="3">
    <source>
        <dbReference type="ARBA" id="ARBA00022737"/>
    </source>
</evidence>
<evidence type="ECO:0000256" key="2">
    <source>
        <dbReference type="ARBA" id="ARBA00008190"/>
    </source>
</evidence>
<evidence type="ECO:0000259" key="14">
    <source>
        <dbReference type="PROSITE" id="PS50071"/>
    </source>
</evidence>
<evidence type="ECO:0000256" key="12">
    <source>
        <dbReference type="RuleBase" id="RU361129"/>
    </source>
</evidence>
<proteinExistence type="inferred from homology"/>
<dbReference type="PROSITE" id="PS51042">
    <property type="entry name" value="CUT"/>
    <property type="match status" value="2"/>
</dbReference>
<evidence type="ECO:0000256" key="8">
    <source>
        <dbReference type="ARBA" id="ARBA00023163"/>
    </source>
</evidence>
<evidence type="ECO:0000256" key="9">
    <source>
        <dbReference type="ARBA" id="ARBA00023242"/>
    </source>
</evidence>
<gene>
    <name evidence="16" type="primary">ct_2</name>
    <name evidence="16" type="ORF">FJT64_017544</name>
</gene>
<keyword evidence="5" id="KW-0175">Coiled coil</keyword>
<feature type="compositionally biased region" description="Acidic residues" evidence="13">
    <location>
        <begin position="549"/>
        <end position="559"/>
    </location>
</feature>
<dbReference type="AlphaFoldDB" id="A0A6A4X0H3"/>
<dbReference type="Pfam" id="PF02376">
    <property type="entry name" value="CUT"/>
    <property type="match status" value="2"/>
</dbReference>